<reference evidence="1 2" key="1">
    <citation type="submission" date="2019-03" db="EMBL/GenBank/DDBJ databases">
        <title>Genomic Encyclopedia of Type Strains, Phase IV (KMG-IV): sequencing the most valuable type-strain genomes for metagenomic binning, comparative biology and taxonomic classification.</title>
        <authorList>
            <person name="Goeker M."/>
        </authorList>
    </citation>
    <scope>NUCLEOTIDE SEQUENCE [LARGE SCALE GENOMIC DNA]</scope>
    <source>
        <strain evidence="1 2">DSM 26752</strain>
    </source>
</reference>
<sequence length="244" mass="29491">MVLVKIDLWEIYEGLKYNFLYNGDINSIHILLNLYDLEADVKNICPKYICTNEIRKKIKRQLIYRKDRQLISNNIALLLHENVTRLELIIYLEGYKYGYFNNKWVNNLESEAIKYYSVEYLYDKNFLFHHDIYFKEIVDFKNNFCLEIDKREKNSNFLHDFIFSYCEKTIKGKVYNLNNYIDRQLKIECETNHLNIKEEGSLLSMKELKNIYKNVVNTITKSGIKLYKEASWYGINDKVLNRYK</sequence>
<comment type="caution">
    <text evidence="1">The sequence shown here is derived from an EMBL/GenBank/DDBJ whole genome shotgun (WGS) entry which is preliminary data.</text>
</comment>
<protein>
    <submittedName>
        <fullName evidence="1">Uncharacterized protein</fullName>
    </submittedName>
</protein>
<gene>
    <name evidence="1" type="ORF">EDD65_10517</name>
</gene>
<evidence type="ECO:0000313" key="2">
    <source>
        <dbReference type="Proteomes" id="UP000294567"/>
    </source>
</evidence>
<proteinExistence type="predicted"/>
<organism evidence="1 2">
    <name type="scientific">Keratinibaculum paraultunense</name>
    <dbReference type="NCBI Taxonomy" id="1278232"/>
    <lineage>
        <taxon>Bacteria</taxon>
        <taxon>Bacillati</taxon>
        <taxon>Bacillota</taxon>
        <taxon>Tissierellia</taxon>
        <taxon>Tissierellales</taxon>
        <taxon>Tepidimicrobiaceae</taxon>
        <taxon>Keratinibaculum</taxon>
    </lineage>
</organism>
<dbReference type="AlphaFoldDB" id="A0A4R3KWN1"/>
<dbReference type="OrthoDB" id="1952884at2"/>
<name>A0A4R3KWN1_9FIRM</name>
<accession>A0A4R3KWN1</accession>
<dbReference type="Proteomes" id="UP000294567">
    <property type="component" value="Unassembled WGS sequence"/>
</dbReference>
<evidence type="ECO:0000313" key="1">
    <source>
        <dbReference type="EMBL" id="TCS89546.1"/>
    </source>
</evidence>
<keyword evidence="2" id="KW-1185">Reference proteome</keyword>
<dbReference type="RefSeq" id="WP_132027032.1">
    <property type="nucleotide sequence ID" value="NZ_CP068564.1"/>
</dbReference>
<dbReference type="EMBL" id="SMAE01000005">
    <property type="protein sequence ID" value="TCS89546.1"/>
    <property type="molecule type" value="Genomic_DNA"/>
</dbReference>